<gene>
    <name evidence="1" type="ORF">DWY25_10595</name>
</gene>
<reference evidence="1 2" key="1">
    <citation type="submission" date="2018-08" db="EMBL/GenBank/DDBJ databases">
        <title>A genome reference for cultivated species of the human gut microbiota.</title>
        <authorList>
            <person name="Zou Y."/>
            <person name="Xue W."/>
            <person name="Luo G."/>
        </authorList>
    </citation>
    <scope>NUCLEOTIDE SEQUENCE [LARGE SCALE GENOMIC DNA]</scope>
    <source>
        <strain evidence="1 2">AF24-29</strain>
    </source>
</reference>
<protein>
    <recommendedName>
        <fullName evidence="3">Lipoprotein</fullName>
    </recommendedName>
</protein>
<dbReference type="GeneID" id="83015846"/>
<organism evidence="1 2">
    <name type="scientific">Holdemania filiformis</name>
    <dbReference type="NCBI Taxonomy" id="61171"/>
    <lineage>
        <taxon>Bacteria</taxon>
        <taxon>Bacillati</taxon>
        <taxon>Bacillota</taxon>
        <taxon>Erysipelotrichia</taxon>
        <taxon>Erysipelotrichales</taxon>
        <taxon>Erysipelotrichaceae</taxon>
        <taxon>Holdemania</taxon>
    </lineage>
</organism>
<comment type="caution">
    <text evidence="1">The sequence shown here is derived from an EMBL/GenBank/DDBJ whole genome shotgun (WGS) entry which is preliminary data.</text>
</comment>
<name>A0A412FZ38_9FIRM</name>
<proteinExistence type="predicted"/>
<dbReference type="Proteomes" id="UP000284178">
    <property type="component" value="Unassembled WGS sequence"/>
</dbReference>
<dbReference type="EMBL" id="QRUP01000012">
    <property type="protein sequence ID" value="RGR73442.1"/>
    <property type="molecule type" value="Genomic_DNA"/>
</dbReference>
<keyword evidence="2" id="KW-1185">Reference proteome</keyword>
<dbReference type="RefSeq" id="WP_117895203.1">
    <property type="nucleotide sequence ID" value="NZ_CABJCV010000012.1"/>
</dbReference>
<evidence type="ECO:0008006" key="3">
    <source>
        <dbReference type="Google" id="ProtNLM"/>
    </source>
</evidence>
<dbReference type="PROSITE" id="PS51257">
    <property type="entry name" value="PROKAR_LIPOPROTEIN"/>
    <property type="match status" value="1"/>
</dbReference>
<sequence length="192" mass="22653">MKKLLISIVIFFLASCTLTKTDQVMRKEIEMPESLHIPYKNLLENFNIYEYSDFDELYIDCFSCQGDIKNSFCDKIEKFTNQIQFYLMASYKPSEDTIKQGDLYTKLIGFLGVYEKRSFSKNSYIDFAEDVKLTYTELEDKIVYSDDNIVIINFIEYLNEDSIEIYFSDFQGKESVFKDLLLDFVKNHLVGK</sequence>
<dbReference type="AlphaFoldDB" id="A0A412FZ38"/>
<accession>A0A412FZ38</accession>
<evidence type="ECO:0000313" key="1">
    <source>
        <dbReference type="EMBL" id="RGR73442.1"/>
    </source>
</evidence>
<evidence type="ECO:0000313" key="2">
    <source>
        <dbReference type="Proteomes" id="UP000284178"/>
    </source>
</evidence>